<accession>A0ABV1FNX4</accession>
<reference evidence="7 8" key="1">
    <citation type="submission" date="2024-04" db="EMBL/GenBank/DDBJ databases">
        <title>Human intestinal bacterial collection.</title>
        <authorList>
            <person name="Pauvert C."/>
            <person name="Hitch T.C.A."/>
            <person name="Clavel T."/>
        </authorList>
    </citation>
    <scope>NUCLEOTIDE SEQUENCE [LARGE SCALE GENOMIC DNA]</scope>
    <source>
        <strain evidence="7 8">CLA-AA-H145</strain>
    </source>
</reference>
<evidence type="ECO:0000256" key="4">
    <source>
        <dbReference type="ARBA" id="ARBA00022989"/>
    </source>
</evidence>
<evidence type="ECO:0000313" key="8">
    <source>
        <dbReference type="Proteomes" id="UP001487296"/>
    </source>
</evidence>
<evidence type="ECO:0000313" key="7">
    <source>
        <dbReference type="EMBL" id="MEQ2486113.1"/>
    </source>
</evidence>
<feature type="transmembrane region" description="Helical" evidence="6">
    <location>
        <begin position="273"/>
        <end position="294"/>
    </location>
</feature>
<evidence type="ECO:0000256" key="2">
    <source>
        <dbReference type="ARBA" id="ARBA00022475"/>
    </source>
</evidence>
<feature type="transmembrane region" description="Helical" evidence="6">
    <location>
        <begin position="152"/>
        <end position="171"/>
    </location>
</feature>
<keyword evidence="3 6" id="KW-0812">Transmembrane</keyword>
<keyword evidence="4 6" id="KW-1133">Transmembrane helix</keyword>
<keyword evidence="2" id="KW-1003">Cell membrane</keyword>
<sequence length="412" mass="44381">MSQTPQTQRPNYTFALIVVFIVCFLIGFITTMNNSMISFCSKAFDLTAQQGQYVNTAFYGAYLLSIPFAMLMSKIGYKGTLILGLAVAGIGFVINSIGINSAIAAQANVYTVFLASMCLVACGVVMLQNVANPYVMVLGSPEKGAFRMTLSQALNSVATTLAPLFITYVIIRGQDPEPSAVPAPFLGLGIFTLAICVILVFLKLPKIDEGKQAEDAGIHREYKSSVFKYPHVWLGALGIFMYMGVEIGVPSMLPYKFRDMLGAGEDYTSIATSYLAFYWGGMMVGRFIGAAILAKFEPRKLLTSCLVLGAACILLSVVLPGMVGIWCMIAAGLFHSVMWPLIFNLGLQELGPHTKSATGVINTGVIGAALLMPVMGKLVDSTSVIVASCCLFIFYAYIIWFCNWGSKVGLGK</sequence>
<dbReference type="InterPro" id="IPR011701">
    <property type="entry name" value="MFS"/>
</dbReference>
<name>A0ABV1FNX4_9BACT</name>
<feature type="transmembrane region" description="Helical" evidence="6">
    <location>
        <begin position="81"/>
        <end position="103"/>
    </location>
</feature>
<dbReference type="SUPFAM" id="SSF103473">
    <property type="entry name" value="MFS general substrate transporter"/>
    <property type="match status" value="1"/>
</dbReference>
<feature type="transmembrane region" description="Helical" evidence="6">
    <location>
        <begin position="52"/>
        <end position="69"/>
    </location>
</feature>
<feature type="transmembrane region" description="Helical" evidence="6">
    <location>
        <begin position="382"/>
        <end position="402"/>
    </location>
</feature>
<dbReference type="PANTHER" id="PTHR43702:SF3">
    <property type="entry name" value="PROTEIN TSGA"/>
    <property type="match status" value="1"/>
</dbReference>
<dbReference type="InterPro" id="IPR036259">
    <property type="entry name" value="MFS_trans_sf"/>
</dbReference>
<feature type="transmembrane region" description="Helical" evidence="6">
    <location>
        <begin position="359"/>
        <end position="376"/>
    </location>
</feature>
<dbReference type="RefSeq" id="WP_215759182.1">
    <property type="nucleotide sequence ID" value="NZ_JAHKBE010000007.1"/>
</dbReference>
<dbReference type="Pfam" id="PF07690">
    <property type="entry name" value="MFS_1"/>
    <property type="match status" value="1"/>
</dbReference>
<dbReference type="Gene3D" id="1.20.1250.20">
    <property type="entry name" value="MFS general substrate transporter like domains"/>
    <property type="match status" value="2"/>
</dbReference>
<dbReference type="PANTHER" id="PTHR43702">
    <property type="entry name" value="L-FUCOSE-PROTON SYMPORTER"/>
    <property type="match status" value="1"/>
</dbReference>
<keyword evidence="5 6" id="KW-0472">Membrane</keyword>
<feature type="transmembrane region" description="Helical" evidence="6">
    <location>
        <begin position="109"/>
        <end position="131"/>
    </location>
</feature>
<protein>
    <submittedName>
        <fullName evidence="7">MFS transporter</fullName>
    </submittedName>
</protein>
<evidence type="ECO:0000256" key="1">
    <source>
        <dbReference type="ARBA" id="ARBA00004429"/>
    </source>
</evidence>
<feature type="transmembrane region" description="Helical" evidence="6">
    <location>
        <begin position="301"/>
        <end position="319"/>
    </location>
</feature>
<keyword evidence="8" id="KW-1185">Reference proteome</keyword>
<comment type="subcellular location">
    <subcellularLocation>
        <location evidence="1">Cell inner membrane</location>
        <topology evidence="1">Multi-pass membrane protein</topology>
    </subcellularLocation>
</comment>
<comment type="caution">
    <text evidence="7">The sequence shown here is derived from an EMBL/GenBank/DDBJ whole genome shotgun (WGS) entry which is preliminary data.</text>
</comment>
<dbReference type="InterPro" id="IPR050375">
    <property type="entry name" value="MFS_TsgA-like"/>
</dbReference>
<feature type="transmembrane region" description="Helical" evidence="6">
    <location>
        <begin position="325"/>
        <end position="347"/>
    </location>
</feature>
<dbReference type="EMBL" id="JBBNFP010000007">
    <property type="protein sequence ID" value="MEQ2486113.1"/>
    <property type="molecule type" value="Genomic_DNA"/>
</dbReference>
<evidence type="ECO:0000256" key="6">
    <source>
        <dbReference type="SAM" id="Phobius"/>
    </source>
</evidence>
<feature type="transmembrane region" description="Helical" evidence="6">
    <location>
        <begin position="12"/>
        <end position="32"/>
    </location>
</feature>
<proteinExistence type="predicted"/>
<gene>
    <name evidence="7" type="ORF">AAAT34_03475</name>
</gene>
<evidence type="ECO:0000256" key="5">
    <source>
        <dbReference type="ARBA" id="ARBA00023136"/>
    </source>
</evidence>
<feature type="transmembrane region" description="Helical" evidence="6">
    <location>
        <begin position="183"/>
        <end position="202"/>
    </location>
</feature>
<organism evidence="7 8">
    <name type="scientific">Hallella faecis</name>
    <dbReference type="NCBI Taxonomy" id="2841596"/>
    <lineage>
        <taxon>Bacteria</taxon>
        <taxon>Pseudomonadati</taxon>
        <taxon>Bacteroidota</taxon>
        <taxon>Bacteroidia</taxon>
        <taxon>Bacteroidales</taxon>
        <taxon>Prevotellaceae</taxon>
        <taxon>Hallella</taxon>
    </lineage>
</organism>
<feature type="transmembrane region" description="Helical" evidence="6">
    <location>
        <begin position="232"/>
        <end position="253"/>
    </location>
</feature>
<evidence type="ECO:0000256" key="3">
    <source>
        <dbReference type="ARBA" id="ARBA00022692"/>
    </source>
</evidence>
<dbReference type="Proteomes" id="UP001487296">
    <property type="component" value="Unassembled WGS sequence"/>
</dbReference>